<evidence type="ECO:0000313" key="2">
    <source>
        <dbReference type="EMBL" id="TWT72391.1"/>
    </source>
</evidence>
<dbReference type="SUPFAM" id="SSF48150">
    <property type="entry name" value="DNA-glycosylase"/>
    <property type="match status" value="1"/>
</dbReference>
<protein>
    <submittedName>
        <fullName evidence="2">DNA-3-methyladenine glycosylase 1</fullName>
        <ecNumber evidence="2">3.2.2.20</ecNumber>
    </submittedName>
</protein>
<dbReference type="NCBIfam" id="TIGR00624">
    <property type="entry name" value="tag"/>
    <property type="match status" value="1"/>
</dbReference>
<feature type="binding site" evidence="1">
    <location>
        <position position="213"/>
    </location>
    <ligand>
        <name>Zn(2+)</name>
        <dbReference type="ChEBI" id="CHEBI:29105"/>
    </ligand>
</feature>
<dbReference type="GO" id="GO:0008725">
    <property type="term" value="F:DNA-3-methyladenine glycosylase activity"/>
    <property type="evidence" value="ECO:0007669"/>
    <property type="project" value="UniProtKB-EC"/>
</dbReference>
<dbReference type="AlphaFoldDB" id="A0A5C5YD58"/>
<keyword evidence="1" id="KW-0479">Metal-binding</keyword>
<feature type="binding site" evidence="1">
    <location>
        <position position="53"/>
    </location>
    <ligand>
        <name>Zn(2+)</name>
        <dbReference type="ChEBI" id="CHEBI:29105"/>
    </ligand>
</feature>
<dbReference type="GO" id="GO:0006284">
    <property type="term" value="P:base-excision repair"/>
    <property type="evidence" value="ECO:0007669"/>
    <property type="project" value="InterPro"/>
</dbReference>
<comment type="caution">
    <text evidence="2">The sequence shown here is derived from an EMBL/GenBank/DDBJ whole genome shotgun (WGS) entry which is preliminary data.</text>
</comment>
<evidence type="ECO:0000313" key="3">
    <source>
        <dbReference type="Proteomes" id="UP000317238"/>
    </source>
</evidence>
<dbReference type="InterPro" id="IPR011257">
    <property type="entry name" value="DNA_glycosylase"/>
</dbReference>
<name>A0A5C5YD58_9PLAN</name>
<dbReference type="InterPro" id="IPR052891">
    <property type="entry name" value="DNA-3mA_glycosylase"/>
</dbReference>
<keyword evidence="1" id="KW-0862">Zinc</keyword>
<keyword evidence="2" id="KW-0378">Hydrolase</keyword>
<dbReference type="Proteomes" id="UP000317238">
    <property type="component" value="Unassembled WGS sequence"/>
</dbReference>
<sequence length="229" mass="26211">MSATESFCPECHGNNAADDLMTKQTNDDGLITDDTATPRCWWCGDDPDYVHYHDDEWGMPVDDDRRLFEKIVLEGFQSGLSWLTILRKRDNFRRAFADFDFHRVAAFDDADVQRLVGDAGIVRHRGKIRSAINNARQAVAAVDHHGSLAKWFWSFEPERSATIRRRDEVPAITDESKAMAKTLKKAGWTFVGPTTCYAFMQSMGMVNDHIIGCRTYRKVESARKKFKRP</sequence>
<dbReference type="PANTHER" id="PTHR30037">
    <property type="entry name" value="DNA-3-METHYLADENINE GLYCOSYLASE 1"/>
    <property type="match status" value="1"/>
</dbReference>
<evidence type="ECO:0000256" key="1">
    <source>
        <dbReference type="PIRSR" id="PIRSR604597-1"/>
    </source>
</evidence>
<dbReference type="Pfam" id="PF03352">
    <property type="entry name" value="Adenine_glyco"/>
    <property type="match status" value="1"/>
</dbReference>
<dbReference type="InterPro" id="IPR004597">
    <property type="entry name" value="Tag"/>
</dbReference>
<keyword evidence="2" id="KW-0326">Glycosidase</keyword>
<reference evidence="2 3" key="1">
    <citation type="submission" date="2019-02" db="EMBL/GenBank/DDBJ databases">
        <title>Deep-cultivation of Planctomycetes and their phenomic and genomic characterization uncovers novel biology.</title>
        <authorList>
            <person name="Wiegand S."/>
            <person name="Jogler M."/>
            <person name="Boedeker C."/>
            <person name="Pinto D."/>
            <person name="Vollmers J."/>
            <person name="Rivas-Marin E."/>
            <person name="Kohn T."/>
            <person name="Peeters S.H."/>
            <person name="Heuer A."/>
            <person name="Rast P."/>
            <person name="Oberbeckmann S."/>
            <person name="Bunk B."/>
            <person name="Jeske O."/>
            <person name="Meyerdierks A."/>
            <person name="Storesund J.E."/>
            <person name="Kallscheuer N."/>
            <person name="Luecker S."/>
            <person name="Lage O.M."/>
            <person name="Pohl T."/>
            <person name="Merkel B.J."/>
            <person name="Hornburger P."/>
            <person name="Mueller R.-W."/>
            <person name="Bruemmer F."/>
            <person name="Labrenz M."/>
            <person name="Spormann A.M."/>
            <person name="Op Den Camp H."/>
            <person name="Overmann J."/>
            <person name="Amann R."/>
            <person name="Jetten M.S.M."/>
            <person name="Mascher T."/>
            <person name="Medema M.H."/>
            <person name="Devos D.P."/>
            <person name="Kaster A.-K."/>
            <person name="Ovreas L."/>
            <person name="Rohde M."/>
            <person name="Galperin M.Y."/>
            <person name="Jogler C."/>
        </authorList>
    </citation>
    <scope>NUCLEOTIDE SEQUENCE [LARGE SCALE GENOMIC DNA]</scope>
    <source>
        <strain evidence="2 3">Pan14r</strain>
    </source>
</reference>
<dbReference type="PANTHER" id="PTHR30037:SF4">
    <property type="entry name" value="DNA-3-METHYLADENINE GLYCOSYLASE I"/>
    <property type="match status" value="1"/>
</dbReference>
<gene>
    <name evidence="2" type="primary">tag</name>
    <name evidence="2" type="ORF">Pan14r_47110</name>
</gene>
<accession>A0A5C5YD58</accession>
<feature type="binding site" evidence="1">
    <location>
        <position position="40"/>
    </location>
    <ligand>
        <name>Zn(2+)</name>
        <dbReference type="ChEBI" id="CHEBI:29105"/>
    </ligand>
</feature>
<proteinExistence type="predicted"/>
<dbReference type="EMBL" id="SJPL01000001">
    <property type="protein sequence ID" value="TWT72391.1"/>
    <property type="molecule type" value="Genomic_DNA"/>
</dbReference>
<dbReference type="Gene3D" id="1.10.340.30">
    <property type="entry name" value="Hypothetical protein, domain 2"/>
    <property type="match status" value="1"/>
</dbReference>
<dbReference type="InterPro" id="IPR005019">
    <property type="entry name" value="Adenine_glyco"/>
</dbReference>
<organism evidence="2 3">
    <name type="scientific">Crateriforma conspicua</name>
    <dbReference type="NCBI Taxonomy" id="2527996"/>
    <lineage>
        <taxon>Bacteria</taxon>
        <taxon>Pseudomonadati</taxon>
        <taxon>Planctomycetota</taxon>
        <taxon>Planctomycetia</taxon>
        <taxon>Planctomycetales</taxon>
        <taxon>Planctomycetaceae</taxon>
        <taxon>Crateriforma</taxon>
    </lineage>
</organism>
<feature type="binding site" evidence="1">
    <location>
        <position position="209"/>
    </location>
    <ligand>
        <name>Zn(2+)</name>
        <dbReference type="ChEBI" id="CHEBI:29105"/>
    </ligand>
</feature>
<dbReference type="EC" id="3.2.2.20" evidence="2"/>
<keyword evidence="3" id="KW-1185">Reference proteome</keyword>
<dbReference type="GO" id="GO:0046872">
    <property type="term" value="F:metal ion binding"/>
    <property type="evidence" value="ECO:0007669"/>
    <property type="project" value="UniProtKB-KW"/>
</dbReference>